<proteinExistence type="evidence at transcript level"/>
<feature type="signal peptide" evidence="1">
    <location>
        <begin position="1"/>
        <end position="21"/>
    </location>
</feature>
<dbReference type="EMBL" id="EZ000303">
    <property type="protein sequence ID" value="ACG76282.1"/>
    <property type="molecule type" value="mRNA"/>
</dbReference>
<reference evidence="2" key="1">
    <citation type="journal article" date="2009" name="Insect Mol. Biol.">
        <title>Transcriptome analysis of the salivary glands of the female tick Amblyomma americanum (Acari: Ixodidae).</title>
        <authorList>
            <person name="Aljamali M.N."/>
            <person name="Hern L."/>
            <person name="Kupfer D."/>
            <person name="Downard S."/>
            <person name="So S."/>
            <person name="Roe B.A."/>
            <person name="Sauer J.R."/>
            <person name="Essenberg R.C."/>
        </authorList>
    </citation>
    <scope>NUCLEOTIDE SEQUENCE</scope>
    <source>
        <tissue evidence="2">Salivary gland</tissue>
    </source>
</reference>
<accession>B5M7B4</accession>
<evidence type="ECO:0000256" key="1">
    <source>
        <dbReference type="SAM" id="SignalP"/>
    </source>
</evidence>
<evidence type="ECO:0000313" key="2">
    <source>
        <dbReference type="EMBL" id="ACG76282.1"/>
    </source>
</evidence>
<organism evidence="2">
    <name type="scientific">Amblyomma americanum</name>
    <name type="common">Lone star tick</name>
    <dbReference type="NCBI Taxonomy" id="6943"/>
    <lineage>
        <taxon>Eukaryota</taxon>
        <taxon>Metazoa</taxon>
        <taxon>Ecdysozoa</taxon>
        <taxon>Arthropoda</taxon>
        <taxon>Chelicerata</taxon>
        <taxon>Arachnida</taxon>
        <taxon>Acari</taxon>
        <taxon>Parasitiformes</taxon>
        <taxon>Ixodida</taxon>
        <taxon>Ixodoidea</taxon>
        <taxon>Ixodidae</taxon>
        <taxon>Amblyomminae</taxon>
        <taxon>Amblyomma</taxon>
    </lineage>
</organism>
<sequence>MAMRLILVTLFLPCAFPSALPRNQGKTTTLPPFKIPDITKFVGTPLPIWTYNSSSTVNTNCQVDVMVNMSRSHIVFNRWRYYHNTTRLSSLLDGNFESMLDTMSVGGLDMLATQIEQMVYESPDYQCAVIRVSLTSLGSPWYELRVRNSSITQGPNWGCEYNFKRLAKKGTRRYWDNCQNMLRQENLSRRST</sequence>
<feature type="chain" id="PRO_5002836676" evidence="1">
    <location>
        <begin position="22"/>
        <end position="192"/>
    </location>
</feature>
<dbReference type="AlphaFoldDB" id="B5M7B4"/>
<name>B5M7B4_AMBAM</name>
<protein>
    <submittedName>
        <fullName evidence="2">p27 protein-like protein</fullName>
    </submittedName>
</protein>
<keyword evidence="1" id="KW-0732">Signal</keyword>